<sequence>MSTTRQTMKDMTPSAISMKHVGPQTTAYRKKGNRADLRKCMFCRRDKQRFRQHQKIREGQADDTTNIGTSNSKLPYATQRTLSATSTSKSTSTDPLYSSTNDSLEALDSDHGDVARLAGSNRWTSILESDFDAASLTVQGDPLNVTSLHFPVGSFTDMTYAQSERSNSQEASPFASYCPEPGVPIFSLKMTPSDPYMMNATEYKLDQRMGSLYGNPRTYEKVCSQKLGYTLAEWYREDVRQLAHCVRVDYPAAQPCNNGC</sequence>
<evidence type="ECO:0000313" key="2">
    <source>
        <dbReference type="EMBL" id="KAJ4351441.1"/>
    </source>
</evidence>
<comment type="caution">
    <text evidence="2">The sequence shown here is derived from an EMBL/GenBank/DDBJ whole genome shotgun (WGS) entry which is preliminary data.</text>
</comment>
<evidence type="ECO:0000256" key="1">
    <source>
        <dbReference type="SAM" id="MobiDB-lite"/>
    </source>
</evidence>
<feature type="compositionally biased region" description="Polar residues" evidence="1">
    <location>
        <begin position="94"/>
        <end position="103"/>
    </location>
</feature>
<name>A0A9W8XJM7_9PLEO</name>
<proteinExistence type="predicted"/>
<keyword evidence="3" id="KW-1185">Reference proteome</keyword>
<feature type="compositionally biased region" description="Low complexity" evidence="1">
    <location>
        <begin position="81"/>
        <end position="93"/>
    </location>
</feature>
<reference evidence="2" key="1">
    <citation type="submission" date="2022-10" db="EMBL/GenBank/DDBJ databases">
        <title>Tapping the CABI collections for fungal endophytes: first genome assemblies for Collariella, Neodidymelliopsis, Ascochyta clinopodiicola, Didymella pomorum, Didymosphaeria variabile, Neocosmospora piperis and Neocucurbitaria cava.</title>
        <authorList>
            <person name="Hill R."/>
        </authorList>
    </citation>
    <scope>NUCLEOTIDE SEQUENCE</scope>
    <source>
        <strain evidence="2">IMI 356815</strain>
    </source>
</reference>
<accession>A0A9W8XJM7</accession>
<protein>
    <submittedName>
        <fullName evidence="2">Uncharacterized protein</fullName>
    </submittedName>
</protein>
<dbReference type="GeneID" id="80910313"/>
<feature type="compositionally biased region" description="Polar residues" evidence="1">
    <location>
        <begin position="62"/>
        <end position="73"/>
    </location>
</feature>
<organism evidence="2 3">
    <name type="scientific">Didymosphaeria variabile</name>
    <dbReference type="NCBI Taxonomy" id="1932322"/>
    <lineage>
        <taxon>Eukaryota</taxon>
        <taxon>Fungi</taxon>
        <taxon>Dikarya</taxon>
        <taxon>Ascomycota</taxon>
        <taxon>Pezizomycotina</taxon>
        <taxon>Dothideomycetes</taxon>
        <taxon>Pleosporomycetidae</taxon>
        <taxon>Pleosporales</taxon>
        <taxon>Massarineae</taxon>
        <taxon>Didymosphaeriaceae</taxon>
        <taxon>Didymosphaeria</taxon>
    </lineage>
</organism>
<evidence type="ECO:0000313" key="3">
    <source>
        <dbReference type="Proteomes" id="UP001140513"/>
    </source>
</evidence>
<dbReference type="OrthoDB" id="10265591at2759"/>
<dbReference type="EMBL" id="JAPEUX010000005">
    <property type="protein sequence ID" value="KAJ4351441.1"/>
    <property type="molecule type" value="Genomic_DNA"/>
</dbReference>
<dbReference type="AlphaFoldDB" id="A0A9W8XJM7"/>
<gene>
    <name evidence="2" type="ORF">N0V89_006783</name>
</gene>
<dbReference type="Proteomes" id="UP001140513">
    <property type="component" value="Unassembled WGS sequence"/>
</dbReference>
<feature type="region of interest" description="Disordered" evidence="1">
    <location>
        <begin position="49"/>
        <end position="104"/>
    </location>
</feature>
<dbReference type="RefSeq" id="XP_056069797.1">
    <property type="nucleotide sequence ID" value="XM_056215550.1"/>
</dbReference>